<evidence type="ECO:0000256" key="2">
    <source>
        <dbReference type="ARBA" id="ARBA00034247"/>
    </source>
</evidence>
<evidence type="ECO:0000259" key="3">
    <source>
        <dbReference type="PROSITE" id="PS50887"/>
    </source>
</evidence>
<organism evidence="4 5">
    <name type="scientific">Pseudodesulfovibrio senegalensis</name>
    <dbReference type="NCBI Taxonomy" id="1721087"/>
    <lineage>
        <taxon>Bacteria</taxon>
        <taxon>Pseudomonadati</taxon>
        <taxon>Thermodesulfobacteriota</taxon>
        <taxon>Desulfovibrionia</taxon>
        <taxon>Desulfovibrionales</taxon>
        <taxon>Desulfovibrionaceae</taxon>
    </lineage>
</organism>
<dbReference type="GO" id="GO:0052621">
    <property type="term" value="F:diguanylate cyclase activity"/>
    <property type="evidence" value="ECO:0007669"/>
    <property type="project" value="UniProtKB-EC"/>
</dbReference>
<dbReference type="PANTHER" id="PTHR45138:SF9">
    <property type="entry name" value="DIGUANYLATE CYCLASE DGCM-RELATED"/>
    <property type="match status" value="1"/>
</dbReference>
<evidence type="ECO:0000313" key="4">
    <source>
        <dbReference type="EMBL" id="KAB1443767.1"/>
    </source>
</evidence>
<dbReference type="AlphaFoldDB" id="A0A6N6NAV0"/>
<dbReference type="SUPFAM" id="SSF55073">
    <property type="entry name" value="Nucleotide cyclase"/>
    <property type="match status" value="1"/>
</dbReference>
<proteinExistence type="predicted"/>
<dbReference type="InterPro" id="IPR043128">
    <property type="entry name" value="Rev_trsase/Diguanyl_cyclase"/>
</dbReference>
<dbReference type="InterPro" id="IPR050469">
    <property type="entry name" value="Diguanylate_Cyclase"/>
</dbReference>
<dbReference type="OrthoDB" id="9790367at2"/>
<dbReference type="SMART" id="SM00267">
    <property type="entry name" value="GGDEF"/>
    <property type="match status" value="1"/>
</dbReference>
<dbReference type="PANTHER" id="PTHR45138">
    <property type="entry name" value="REGULATORY COMPONENTS OF SENSORY TRANSDUCTION SYSTEM"/>
    <property type="match status" value="1"/>
</dbReference>
<dbReference type="GO" id="GO:1902201">
    <property type="term" value="P:negative regulation of bacterial-type flagellum-dependent cell motility"/>
    <property type="evidence" value="ECO:0007669"/>
    <property type="project" value="TreeGrafter"/>
</dbReference>
<comment type="caution">
    <text evidence="4">The sequence shown here is derived from an EMBL/GenBank/DDBJ whole genome shotgun (WGS) entry which is preliminary data.</text>
</comment>
<dbReference type="InterPro" id="IPR029787">
    <property type="entry name" value="Nucleotide_cyclase"/>
</dbReference>
<dbReference type="CDD" id="cd01949">
    <property type="entry name" value="GGDEF"/>
    <property type="match status" value="1"/>
</dbReference>
<sequence length="286" mass="32240">MANKTDNIVTEQEILMELNALQKELCTRANDFCLSTGPESSLWLFRAFEGVSLEQWEELSTRLDLKQWLTLPIDGDAYPHLKHVQDSLEHLAYQTDHDPLTGLANRRAFDRILDIEIERSRRSRSSVSLIIMDLDDFKEINDTYGHLVGDEVLTTFSRMVHETTRRYDLAARLGGEEFALVLSGTGVIKARRVVGRLLGEFRNHVFSVDDVGSFSVTCSAGMVCYKGSVEMDVKKMVNLADNALYKAKESGKDRLEVASIPDVDLVSKDTLVQANEKQFLFGKTAE</sequence>
<name>A0A6N6NAV0_9BACT</name>
<keyword evidence="5" id="KW-1185">Reference proteome</keyword>
<dbReference type="EC" id="2.7.7.65" evidence="1"/>
<reference evidence="4 5" key="1">
    <citation type="journal article" date="2017" name="Int. J. Syst. Evol. Microbiol.">
        <title>Desulfovibrio senegalensis sp. nov., a mesophilic sulfate reducer isolated from marine sediment.</title>
        <authorList>
            <person name="Thioye A."/>
            <person name="Gam Z.B.A."/>
            <person name="Mbengue M."/>
            <person name="Cayol J.L."/>
            <person name="Joseph-Bartoli M."/>
            <person name="Toure-Kane C."/>
            <person name="Labat M."/>
        </authorList>
    </citation>
    <scope>NUCLEOTIDE SEQUENCE [LARGE SCALE GENOMIC DNA]</scope>
    <source>
        <strain evidence="4 5">DSM 101509</strain>
    </source>
</reference>
<dbReference type="PROSITE" id="PS50887">
    <property type="entry name" value="GGDEF"/>
    <property type="match status" value="1"/>
</dbReference>
<feature type="domain" description="GGDEF" evidence="3">
    <location>
        <begin position="125"/>
        <end position="260"/>
    </location>
</feature>
<evidence type="ECO:0000256" key="1">
    <source>
        <dbReference type="ARBA" id="ARBA00012528"/>
    </source>
</evidence>
<accession>A0A6N6NAV0</accession>
<protein>
    <recommendedName>
        <fullName evidence="1">diguanylate cyclase</fullName>
        <ecNumber evidence="1">2.7.7.65</ecNumber>
    </recommendedName>
</protein>
<dbReference type="InterPro" id="IPR000160">
    <property type="entry name" value="GGDEF_dom"/>
</dbReference>
<dbReference type="NCBIfam" id="TIGR00254">
    <property type="entry name" value="GGDEF"/>
    <property type="match status" value="1"/>
</dbReference>
<dbReference type="Pfam" id="PF00990">
    <property type="entry name" value="GGDEF"/>
    <property type="match status" value="1"/>
</dbReference>
<dbReference type="FunFam" id="3.30.70.270:FF:000001">
    <property type="entry name" value="Diguanylate cyclase domain protein"/>
    <property type="match status" value="1"/>
</dbReference>
<comment type="catalytic activity">
    <reaction evidence="2">
        <text>2 GTP = 3',3'-c-di-GMP + 2 diphosphate</text>
        <dbReference type="Rhea" id="RHEA:24898"/>
        <dbReference type="ChEBI" id="CHEBI:33019"/>
        <dbReference type="ChEBI" id="CHEBI:37565"/>
        <dbReference type="ChEBI" id="CHEBI:58805"/>
        <dbReference type="EC" id="2.7.7.65"/>
    </reaction>
</comment>
<dbReference type="GO" id="GO:0043709">
    <property type="term" value="P:cell adhesion involved in single-species biofilm formation"/>
    <property type="evidence" value="ECO:0007669"/>
    <property type="project" value="TreeGrafter"/>
</dbReference>
<dbReference type="Gene3D" id="3.30.70.270">
    <property type="match status" value="1"/>
</dbReference>
<evidence type="ECO:0000313" key="5">
    <source>
        <dbReference type="Proteomes" id="UP000438699"/>
    </source>
</evidence>
<gene>
    <name evidence="4" type="ORF">F8A88_05910</name>
</gene>
<dbReference type="GO" id="GO:0005886">
    <property type="term" value="C:plasma membrane"/>
    <property type="evidence" value="ECO:0007669"/>
    <property type="project" value="TreeGrafter"/>
</dbReference>
<dbReference type="Proteomes" id="UP000438699">
    <property type="component" value="Unassembled WGS sequence"/>
</dbReference>
<dbReference type="EMBL" id="WAIE01000001">
    <property type="protein sequence ID" value="KAB1443767.1"/>
    <property type="molecule type" value="Genomic_DNA"/>
</dbReference>